<feature type="domain" description="tRNA/rRNA methyltransferase SpoU type" evidence="12">
    <location>
        <begin position="1443"/>
        <end position="1584"/>
    </location>
</feature>
<dbReference type="PANTHER" id="PTHR12029:SF11">
    <property type="entry name" value="METHYLTRANSFERASE TARBP1-RELATED"/>
    <property type="match status" value="1"/>
</dbReference>
<keyword evidence="5" id="KW-0694">RNA-binding</keyword>
<dbReference type="InterPro" id="IPR001537">
    <property type="entry name" value="SpoU_MeTrfase"/>
</dbReference>
<dbReference type="SUPFAM" id="SSF48371">
    <property type="entry name" value="ARM repeat"/>
    <property type="match status" value="1"/>
</dbReference>
<keyword evidence="4" id="KW-0949">S-adenosyl-L-methionine</keyword>
<evidence type="ECO:0000256" key="4">
    <source>
        <dbReference type="ARBA" id="ARBA00022691"/>
    </source>
</evidence>
<evidence type="ECO:0000256" key="2">
    <source>
        <dbReference type="ARBA" id="ARBA00022603"/>
    </source>
</evidence>
<dbReference type="InterPro" id="IPR056921">
    <property type="entry name" value="TARBP1_dom"/>
</dbReference>
<dbReference type="SUPFAM" id="SSF75217">
    <property type="entry name" value="alpha/beta knot"/>
    <property type="match status" value="1"/>
</dbReference>
<keyword evidence="14" id="KW-1185">Reference proteome</keyword>
<dbReference type="InterPro" id="IPR029028">
    <property type="entry name" value="Alpha/beta_knot_MTases"/>
</dbReference>
<evidence type="ECO:0000256" key="6">
    <source>
        <dbReference type="ARBA" id="ARBA00022990"/>
    </source>
</evidence>
<dbReference type="FunFam" id="3.40.1280.10:FF:000010">
    <property type="entry name" value="probable methyltransferase TARBP1"/>
    <property type="match status" value="1"/>
</dbReference>
<dbReference type="Pfam" id="PF25050">
    <property type="entry name" value="TARBP1"/>
    <property type="match status" value="1"/>
</dbReference>
<dbReference type="GeneID" id="106063725"/>
<evidence type="ECO:0000256" key="7">
    <source>
        <dbReference type="ARBA" id="ARBA00093266"/>
    </source>
</evidence>
<gene>
    <name evidence="15 16" type="primary">LOC106063725</name>
</gene>
<dbReference type="GO" id="GO:0141100">
    <property type="term" value="F:tRNA (guanine(18)-2'-O)-methyltransferase activity"/>
    <property type="evidence" value="ECO:0007669"/>
    <property type="project" value="UniProtKB-EC"/>
</dbReference>
<protein>
    <recommendedName>
        <fullName evidence="10">tRNA (guanosine(18)-2'-O)-methyltransferase TARBP1</fullName>
        <ecNumber evidence="9">2.1.1.34</ecNumber>
    </recommendedName>
    <alternativeName>
        <fullName evidence="11">TAR RNA-binding protein 1</fullName>
    </alternativeName>
</protein>
<dbReference type="Gene3D" id="3.40.1280.10">
    <property type="match status" value="1"/>
</dbReference>
<accession>A0A9W2ZT99</accession>
<dbReference type="Proteomes" id="UP001165740">
    <property type="component" value="Chromosome 3"/>
</dbReference>
<keyword evidence="3" id="KW-0808">Transferase</keyword>
<name>A0A9W2ZT99_BIOGL</name>
<dbReference type="RefSeq" id="XP_055878180.1">
    <property type="nucleotide sequence ID" value="XM_056022205.1"/>
</dbReference>
<evidence type="ECO:0000256" key="8">
    <source>
        <dbReference type="ARBA" id="ARBA00093361"/>
    </source>
</evidence>
<dbReference type="InterPro" id="IPR016024">
    <property type="entry name" value="ARM-type_fold"/>
</dbReference>
<dbReference type="Pfam" id="PF00588">
    <property type="entry name" value="SpoU_methylase"/>
    <property type="match status" value="1"/>
</dbReference>
<dbReference type="RefSeq" id="XP_055878179.1">
    <property type="nucleotide sequence ID" value="XM_056022204.1"/>
</dbReference>
<evidence type="ECO:0000256" key="1">
    <source>
        <dbReference type="ARBA" id="ARBA00007228"/>
    </source>
</evidence>
<evidence type="ECO:0000313" key="14">
    <source>
        <dbReference type="Proteomes" id="UP001165740"/>
    </source>
</evidence>
<proteinExistence type="inferred from homology"/>
<dbReference type="InterPro" id="IPR029026">
    <property type="entry name" value="tRNA_m1G_MTases_N"/>
</dbReference>
<evidence type="ECO:0000256" key="10">
    <source>
        <dbReference type="ARBA" id="ARBA00093636"/>
    </source>
</evidence>
<dbReference type="PANTHER" id="PTHR12029">
    <property type="entry name" value="RNA METHYLTRANSFERASE"/>
    <property type="match status" value="1"/>
</dbReference>
<organism evidence="14 16">
    <name type="scientific">Biomphalaria glabrata</name>
    <name type="common">Bloodfluke planorb</name>
    <name type="synonym">Freshwater snail</name>
    <dbReference type="NCBI Taxonomy" id="6526"/>
    <lineage>
        <taxon>Eukaryota</taxon>
        <taxon>Metazoa</taxon>
        <taxon>Spiralia</taxon>
        <taxon>Lophotrochozoa</taxon>
        <taxon>Mollusca</taxon>
        <taxon>Gastropoda</taxon>
        <taxon>Heterobranchia</taxon>
        <taxon>Euthyneura</taxon>
        <taxon>Panpulmonata</taxon>
        <taxon>Hygrophila</taxon>
        <taxon>Lymnaeoidea</taxon>
        <taxon>Planorbidae</taxon>
        <taxon>Biomphalaria</taxon>
    </lineage>
</organism>
<dbReference type="OMA" id="ANIPRCK"/>
<dbReference type="InterPro" id="IPR044748">
    <property type="entry name" value="Trm3/TARBP1_C"/>
</dbReference>
<evidence type="ECO:0000256" key="11">
    <source>
        <dbReference type="ARBA" id="ARBA00093656"/>
    </source>
</evidence>
<evidence type="ECO:0000259" key="12">
    <source>
        <dbReference type="Pfam" id="PF00588"/>
    </source>
</evidence>
<dbReference type="OrthoDB" id="241340at2759"/>
<comment type="catalytic activity">
    <reaction evidence="7">
        <text>guanosine(18) in tRNA + S-adenosyl-L-methionine = 2'-O-methylguanosine(18) in tRNA + S-adenosyl-L-homocysteine + H(+)</text>
        <dbReference type="Rhea" id="RHEA:20077"/>
        <dbReference type="Rhea" id="RHEA-COMP:10190"/>
        <dbReference type="Rhea" id="RHEA-COMP:10192"/>
        <dbReference type="ChEBI" id="CHEBI:15378"/>
        <dbReference type="ChEBI" id="CHEBI:57856"/>
        <dbReference type="ChEBI" id="CHEBI:59789"/>
        <dbReference type="ChEBI" id="CHEBI:74269"/>
        <dbReference type="ChEBI" id="CHEBI:74445"/>
        <dbReference type="EC" id="2.1.1.34"/>
    </reaction>
    <physiologicalReaction direction="left-to-right" evidence="7">
        <dbReference type="Rhea" id="RHEA:20078"/>
    </physiologicalReaction>
</comment>
<evidence type="ECO:0000259" key="13">
    <source>
        <dbReference type="Pfam" id="PF25050"/>
    </source>
</evidence>
<sequence>MSQQFPYKVVIDYITAPLRQKLQDFQTVDLNIKEHIQALDTLLQFVSSLKNLDDKEQVRKDGCFTDALQESLLILVREVCFPLIYYVQTMHRSEKINQERTRFFGLNIKLVLTCAQYLEENQMVAMVSQLFVPLFSCHSAKQTKSQVLKSKLDIYHTSMTEPLNELSSLEMISPLLSNKAFFIKFLNSFENMDVWLYELYEAVINTSTDDKAFCKSFTSIAKIFSYCPAHLRKTLEDEVWSNYTKPLNGNVNSDSYWKCLFVFYCLKDYLFPVEGLEKEKLCAKICSNKFWAIVQGGLLSQEPNHRKLSMYLVKRLVDTCTQNSCTLNTPKVNQDTCGGDPLFWWSPCSKQELVSVWENFFLIIETLEEKQVHVIKPILPRMQKLIDASASMSIDGLHLLHSSWLITIITRCFHHDSHFLSRWGAQTLLSMDFAKVPLVKHQQLKFLSNDLLVYLQENKLYSRYDGTELGMSSPVSQALKSFFNNLLSTLTKHQKSDYLRNLLQIVCDNNWGSIPLVFIFEGLSHVKTEPFIDAGLLCLIKQLLQSCLASIEPVTRGAIQCFICQSLLNMVDLSSTSLREFFSTLAFLNREEIFQRGTTLWASVVCWIQSRSSSLMSQDKLVFTEVLDYLEAKNEGDNCSVVVDGYRVVGLARMLMLLAEAEVENTLLIEDEVKKNLLHSPLGSTLGEVSGILQDLRTRAYINTDKVKRCLSMIYSLVMEEGKPRNMVDMFLWRHLGEHFDEVSYFVMTRLLEHLVKPEDIDEIELYIDVLLCLGLRSQKSLKETQVLLNFVHKTFSVSLKGGNSEQNLDLCDLHCTAAMKLLAVILEILKSQTEDFALCPSDISSAIFSMTCVADVPLPFARKRDSNESFTKSQVGRLISFFISCKWKCQKLLVELSLNMPTGDSKNSLHSNLRSILEGAMEDMGLGSGASDVEILQTVEIITSQLLQDTTTASSFVKMLKLSWLNVIEEKKNANYWRKLKAFIPVLLHRSVFLQDNAVIEASVKEYMEKLNALSADKTGIMYLVLDHLCERTLKEDADRQIATKLIPFLVEGCYTGSLSKRGERVWLDVCSYIESLGSSCSVNEITSSMSRNDLFTRVIVLNWLSTLRPYVAADHTFVVQFLEALKGTYMDLAVLTTYKQFSNSLSHRQKHRMSLVFLLLADFITKDICDSFLPDLWQALELECHPSVRQNIEWLVMLLMIRFPDNVNNIWEIMIRYNDKRSVCLCSLFLIISHIGPKLPGHIQVPYFKKALSTLLPWTMAHHYNTRIFAQTAVVRLWEQVQSLSLKEVETQYFVVPESIQFMFSNSNASDTVHKLLNNYIYSSFDPVRDFSMETIFYTLPKLACLADEEWIRPDYFVRRDARWQGDGSKCLIQLLNPSDQLALCKKGPWRSKAQAENEDDIVESADGDVQKKIMPWRQMSPDQETEAELDFQRVKPTGRLILVTSLIDKVPNLGGLCRTSEIFGVSEFVIGNLTHIEDRMFQNLSVSAQKWIPITEVMRPKLLTYLEEKKLEGYTLVGVEQTANSVSLKDYKFPEKTLLLLGNEREGIPVEIIQSLDICVEIPQQGVIRSLNVHVCGALFVWEYTRQHMQESQSNILPRSNE</sequence>
<dbReference type="CDD" id="cd18091">
    <property type="entry name" value="SpoU-like_TRM3-like"/>
    <property type="match status" value="1"/>
</dbReference>
<evidence type="ECO:0000256" key="5">
    <source>
        <dbReference type="ARBA" id="ARBA00022884"/>
    </source>
</evidence>
<dbReference type="InterPro" id="IPR045330">
    <property type="entry name" value="TRM3/TARBP1"/>
</dbReference>
<evidence type="ECO:0000313" key="16">
    <source>
        <dbReference type="RefSeq" id="XP_055878180.1"/>
    </source>
</evidence>
<dbReference type="EC" id="2.1.1.34" evidence="9"/>
<evidence type="ECO:0000256" key="9">
    <source>
        <dbReference type="ARBA" id="ARBA00093594"/>
    </source>
</evidence>
<comment type="similarity">
    <text evidence="1">Belongs to the class IV-like SAM-binding methyltransferase superfamily. RNA methyltransferase TrmH family.</text>
</comment>
<reference evidence="15 16" key="1">
    <citation type="submission" date="2025-04" db="UniProtKB">
        <authorList>
            <consortium name="RefSeq"/>
        </authorList>
    </citation>
    <scope>IDENTIFICATION</scope>
</reference>
<feature type="domain" description="TARBP1" evidence="13">
    <location>
        <begin position="266"/>
        <end position="390"/>
    </location>
</feature>
<keyword evidence="6" id="KW-0007">Acetylation</keyword>
<evidence type="ECO:0000256" key="3">
    <source>
        <dbReference type="ARBA" id="ARBA00022679"/>
    </source>
</evidence>
<dbReference type="GO" id="GO:0030488">
    <property type="term" value="P:tRNA methylation"/>
    <property type="evidence" value="ECO:0007669"/>
    <property type="project" value="InterPro"/>
</dbReference>
<comment type="function">
    <text evidence="8">S-adenosyl-L-methionine-dependent 2'-O-ribose methyltransferase that catalyzes the formation of 2'-O-methylguanosine at position 18 (Gm18) in a subset of tRNA. Selectively mediates Gm18 methylation of tRNAGln-TTG/CTG and tRNASer-TGA/GCT. Gm18 modification can enhance the stability of modified tRNAs.</text>
</comment>
<dbReference type="GO" id="GO:0003723">
    <property type="term" value="F:RNA binding"/>
    <property type="evidence" value="ECO:0007669"/>
    <property type="project" value="UniProtKB-KW"/>
</dbReference>
<keyword evidence="2 15" id="KW-0489">Methyltransferase</keyword>
<evidence type="ECO:0000313" key="15">
    <source>
        <dbReference type="RefSeq" id="XP_055878179.1"/>
    </source>
</evidence>